<comment type="catalytic activity">
    <reaction evidence="14 15">
        <text>2'-deoxyribonucleotide-(2'-deoxyribose 5'-phosphate)-2'-deoxyribonucleotide-DNA = a 3'-end 2'-deoxyribonucleotide-(2,3-dehydro-2,3-deoxyribose 5'-phosphate)-DNA + a 5'-end 5'-phospho-2'-deoxyribonucleoside-DNA + H(+)</text>
        <dbReference type="Rhea" id="RHEA:66592"/>
        <dbReference type="Rhea" id="RHEA-COMP:13180"/>
        <dbReference type="Rhea" id="RHEA-COMP:16897"/>
        <dbReference type="Rhea" id="RHEA-COMP:17067"/>
        <dbReference type="ChEBI" id="CHEBI:15378"/>
        <dbReference type="ChEBI" id="CHEBI:136412"/>
        <dbReference type="ChEBI" id="CHEBI:157695"/>
        <dbReference type="ChEBI" id="CHEBI:167181"/>
        <dbReference type="EC" id="4.2.99.18"/>
    </reaction>
</comment>
<dbReference type="Gene3D" id="3.20.190.10">
    <property type="entry name" value="MutM-like, N-terminal"/>
    <property type="match status" value="1"/>
</dbReference>
<keyword evidence="12 15" id="KW-0511">Multifunctional enzyme</keyword>
<proteinExistence type="inferred from homology"/>
<feature type="domain" description="FPG-type" evidence="16">
    <location>
        <begin position="237"/>
        <end position="271"/>
    </location>
</feature>
<dbReference type="Pfam" id="PF06827">
    <property type="entry name" value="zf-FPG_IleRS"/>
    <property type="match status" value="1"/>
</dbReference>
<accession>A0ABT1L3F7</accession>
<dbReference type="PROSITE" id="PS51066">
    <property type="entry name" value="ZF_FPG_2"/>
    <property type="match status" value="1"/>
</dbReference>
<keyword evidence="10 15" id="KW-0234">DNA repair</keyword>
<evidence type="ECO:0000256" key="8">
    <source>
        <dbReference type="ARBA" id="ARBA00022833"/>
    </source>
</evidence>
<keyword evidence="4 15" id="KW-0479">Metal-binding</keyword>
<evidence type="ECO:0000259" key="16">
    <source>
        <dbReference type="PROSITE" id="PS51066"/>
    </source>
</evidence>
<evidence type="ECO:0000313" key="19">
    <source>
        <dbReference type="Proteomes" id="UP001320768"/>
    </source>
</evidence>
<dbReference type="InterPro" id="IPR035937">
    <property type="entry name" value="FPG_N"/>
</dbReference>
<keyword evidence="19" id="KW-1185">Reference proteome</keyword>
<evidence type="ECO:0000259" key="17">
    <source>
        <dbReference type="PROSITE" id="PS51068"/>
    </source>
</evidence>
<keyword evidence="5 15" id="KW-0227">DNA damage</keyword>
<sequence>MIRVDMPELPEVQTVVDGIQEVVGLKILGVHTHCLKLRQPIQTDLSDRLEGSVIQMVFRRAKYIVVKTNCDVLIHLGMTGKLLIKDHTYQRVKHDHMEIHLSNGKKLVYHDPRRFGMVSWHSNYQDYLAHYGVEPLSDAFSSDYLYQHCRDRRTTIKALIMDQRCVVGVGNIYACEALFLAGISPLKQAKVINKNECLKLVAMIKKVLNQAISEGGTTLKDYRTANNSLGYFQQSLNVYGLEGKGCQACGSSIQNVKITGRSTFYCEHCQS</sequence>
<evidence type="ECO:0000256" key="7">
    <source>
        <dbReference type="ARBA" id="ARBA00022801"/>
    </source>
</evidence>
<dbReference type="PROSITE" id="PS01242">
    <property type="entry name" value="ZF_FPG_1"/>
    <property type="match status" value="1"/>
</dbReference>
<dbReference type="EC" id="4.2.99.18" evidence="15"/>
<dbReference type="Gene3D" id="1.10.8.50">
    <property type="match status" value="1"/>
</dbReference>
<comment type="caution">
    <text evidence="18">The sequence shown here is derived from an EMBL/GenBank/DDBJ whole genome shotgun (WGS) entry which is preliminary data.</text>
</comment>
<dbReference type="SUPFAM" id="SSF46946">
    <property type="entry name" value="S13-like H2TH domain"/>
    <property type="match status" value="1"/>
</dbReference>
<dbReference type="PROSITE" id="PS51068">
    <property type="entry name" value="FPG_CAT"/>
    <property type="match status" value="1"/>
</dbReference>
<evidence type="ECO:0000256" key="3">
    <source>
        <dbReference type="ARBA" id="ARBA00011245"/>
    </source>
</evidence>
<evidence type="ECO:0000256" key="12">
    <source>
        <dbReference type="ARBA" id="ARBA00023268"/>
    </source>
</evidence>
<evidence type="ECO:0000256" key="9">
    <source>
        <dbReference type="ARBA" id="ARBA00023125"/>
    </source>
</evidence>
<evidence type="ECO:0000256" key="15">
    <source>
        <dbReference type="HAMAP-Rule" id="MF_00103"/>
    </source>
</evidence>
<dbReference type="SMART" id="SM01232">
    <property type="entry name" value="H2TH"/>
    <property type="match status" value="1"/>
</dbReference>
<dbReference type="GO" id="GO:0140078">
    <property type="term" value="F:class I DNA-(apurinic or apyrimidinic site) endonuclease activity"/>
    <property type="evidence" value="ECO:0007669"/>
    <property type="project" value="UniProtKB-EC"/>
</dbReference>
<dbReference type="Pfam" id="PF01149">
    <property type="entry name" value="Fapy_DNA_glyco"/>
    <property type="match status" value="1"/>
</dbReference>
<evidence type="ECO:0000313" key="18">
    <source>
        <dbReference type="EMBL" id="MCP8351694.1"/>
    </source>
</evidence>
<keyword evidence="8 15" id="KW-0862">Zinc</keyword>
<feature type="active site" description="Schiff-base intermediate with DNA" evidence="15">
    <location>
        <position position="7"/>
    </location>
</feature>
<dbReference type="HAMAP" id="MF_00103">
    <property type="entry name" value="Fapy_DNA_glycosyl"/>
    <property type="match status" value="1"/>
</dbReference>
<keyword evidence="9 15" id="KW-0238">DNA-binding</keyword>
<comment type="catalytic activity">
    <reaction evidence="1 15">
        <text>Hydrolysis of DNA containing ring-opened 7-methylguanine residues, releasing 2,6-diamino-4-hydroxy-5-(N-methyl)formamidopyrimidine.</text>
        <dbReference type="EC" id="3.2.2.23"/>
    </reaction>
</comment>
<keyword evidence="7 15" id="KW-0378">Hydrolase</keyword>
<dbReference type="EC" id="3.2.2.23" evidence="15"/>
<dbReference type="SUPFAM" id="SSF57716">
    <property type="entry name" value="Glucocorticoid receptor-like (DNA-binding domain)"/>
    <property type="match status" value="1"/>
</dbReference>
<keyword evidence="11 15" id="KW-0456">Lyase</keyword>
<comment type="similarity">
    <text evidence="2 15">Belongs to the FPG family.</text>
</comment>
<dbReference type="InterPro" id="IPR012319">
    <property type="entry name" value="FPG_cat"/>
</dbReference>
<feature type="binding site" evidence="15">
    <location>
        <position position="113"/>
    </location>
    <ligand>
        <name>DNA</name>
        <dbReference type="ChEBI" id="CHEBI:16991"/>
    </ligand>
</feature>
<feature type="domain" description="Formamidopyrimidine-DNA glycosylase catalytic" evidence="17">
    <location>
        <begin position="7"/>
        <end position="116"/>
    </location>
</feature>
<evidence type="ECO:0000256" key="6">
    <source>
        <dbReference type="ARBA" id="ARBA00022771"/>
    </source>
</evidence>
<protein>
    <recommendedName>
        <fullName evidence="15">Formamidopyrimidine-DNA glycosylase</fullName>
        <shortName evidence="15">Fapy-DNA glycosylase</shortName>
        <ecNumber evidence="15">3.2.2.23</ecNumber>
    </recommendedName>
    <alternativeName>
        <fullName evidence="15">DNA-(apurinic or apyrimidinic site) lyase MutM</fullName>
        <shortName evidence="15">AP lyase MutM</shortName>
        <ecNumber evidence="15">4.2.99.18</ecNumber>
    </alternativeName>
</protein>
<comment type="cofactor">
    <cofactor evidence="15">
        <name>Zn(2+)</name>
        <dbReference type="ChEBI" id="CHEBI:29105"/>
    </cofactor>
    <text evidence="15">Binds 1 zinc ion per subunit.</text>
</comment>
<evidence type="ECO:0000256" key="1">
    <source>
        <dbReference type="ARBA" id="ARBA00001668"/>
    </source>
</evidence>
<gene>
    <name evidence="15 18" type="primary">mutM</name>
    <name evidence="15" type="synonym">fpg</name>
    <name evidence="18" type="ORF">MKS91_00065</name>
</gene>
<comment type="subunit">
    <text evidence="3 15">Monomer.</text>
</comment>
<dbReference type="GO" id="GO:0008534">
    <property type="term" value="F:oxidized purine nucleobase lesion DNA N-glycosylase activity"/>
    <property type="evidence" value="ECO:0007669"/>
    <property type="project" value="UniProtKB-EC"/>
</dbReference>
<dbReference type="InterPro" id="IPR010979">
    <property type="entry name" value="Ribosomal_uS13-like_H2TH"/>
</dbReference>
<evidence type="ECO:0000256" key="10">
    <source>
        <dbReference type="ARBA" id="ARBA00023204"/>
    </source>
</evidence>
<dbReference type="InterPro" id="IPR015887">
    <property type="entry name" value="DNA_glyclase_Znf_dom_DNA_BS"/>
</dbReference>
<feature type="binding site" evidence="15">
    <location>
        <position position="152"/>
    </location>
    <ligand>
        <name>DNA</name>
        <dbReference type="ChEBI" id="CHEBI:16991"/>
    </ligand>
</feature>
<dbReference type="SUPFAM" id="SSF81624">
    <property type="entry name" value="N-terminal domain of MutM-like DNA repair proteins"/>
    <property type="match status" value="1"/>
</dbReference>
<reference evidence="18 19" key="1">
    <citation type="journal article" date="2022" name="Nat. Microbiol.">
        <title>The microbiome of a bacterivorous marine choanoflagellate contains a resource-demanding obligate bacterial associate.</title>
        <authorList>
            <person name="Needham D.M."/>
            <person name="Poirier C."/>
            <person name="Bachy C."/>
            <person name="George E.E."/>
            <person name="Wilken S."/>
            <person name="Yung C.C.M."/>
            <person name="Limardo A.J."/>
            <person name="Morando M."/>
            <person name="Sudek L."/>
            <person name="Malmstrom R.R."/>
            <person name="Keeling P.J."/>
            <person name="Santoro A.E."/>
            <person name="Worden A.Z."/>
        </authorList>
    </citation>
    <scope>NUCLEOTIDE SEQUENCE [LARGE SCALE GENOMIC DNA]</scope>
    <source>
        <strain evidence="18 19">Comchoano-2</strain>
    </source>
</reference>
<dbReference type="InterPro" id="IPR010663">
    <property type="entry name" value="Znf_FPG/IleRS"/>
</dbReference>
<dbReference type="NCBIfam" id="TIGR00577">
    <property type="entry name" value="fpg"/>
    <property type="match status" value="1"/>
</dbReference>
<keyword evidence="6 15" id="KW-0863">Zinc-finger</keyword>
<evidence type="ECO:0000256" key="13">
    <source>
        <dbReference type="ARBA" id="ARBA00023295"/>
    </source>
</evidence>
<feature type="active site" description="Proton donor" evidence="15">
    <location>
        <position position="8"/>
    </location>
</feature>
<dbReference type="InterPro" id="IPR020629">
    <property type="entry name" value="FPG_Glyclase"/>
</dbReference>
<feature type="active site" description="Proton donor; for beta-elimination activity" evidence="15">
    <location>
        <position position="62"/>
    </location>
</feature>
<organism evidence="18 19">
    <name type="scientific">Candidatus Synchoanobacter obligatus</name>
    <dbReference type="NCBI Taxonomy" id="2919597"/>
    <lineage>
        <taxon>Bacteria</taxon>
        <taxon>Pseudomonadati</taxon>
        <taxon>Pseudomonadota</taxon>
        <taxon>Gammaproteobacteria</taxon>
        <taxon>Candidatus Comchoanobacterales</taxon>
        <taxon>Candidatus Comchoanobacteraceae</taxon>
        <taxon>Candidatus Synchoanobacter</taxon>
    </lineage>
</organism>
<dbReference type="InterPro" id="IPR000214">
    <property type="entry name" value="Znf_DNA_glyclase/AP_lyase"/>
</dbReference>
<comment type="function">
    <text evidence="15">Involved in base excision repair of DNA damaged by oxidation or by mutagenic agents. Acts as DNA glycosylase that recognizes and removes damaged bases. Has a preference for oxidized purines, such as 7,8-dihydro-8-oxoguanine (8-oxoG). Has AP (apurinic/apyrimidinic) lyase activity and introduces nicks in the DNA strand. Cleaves the DNA backbone by beta-delta elimination to generate a single-strand break at the site of the removed base with both 3'- and 5'-phosphates.</text>
</comment>
<dbReference type="Pfam" id="PF06831">
    <property type="entry name" value="H2TH"/>
    <property type="match status" value="1"/>
</dbReference>
<dbReference type="PANTHER" id="PTHR22993:SF9">
    <property type="entry name" value="FORMAMIDOPYRIMIDINE-DNA GLYCOSYLASE"/>
    <property type="match status" value="1"/>
</dbReference>
<dbReference type="PANTHER" id="PTHR22993">
    <property type="entry name" value="FORMAMIDOPYRIMIDINE-DNA GLYCOSYLASE"/>
    <property type="match status" value="1"/>
</dbReference>
<dbReference type="RefSeq" id="WP_258568809.1">
    <property type="nucleotide sequence ID" value="NZ_JAKUDN010000001.1"/>
</dbReference>
<evidence type="ECO:0000256" key="14">
    <source>
        <dbReference type="ARBA" id="ARBA00044632"/>
    </source>
</evidence>
<dbReference type="Proteomes" id="UP001320768">
    <property type="component" value="Unassembled WGS sequence"/>
</dbReference>
<keyword evidence="13 15" id="KW-0326">Glycosidase</keyword>
<feature type="binding site" evidence="15">
    <location>
        <position position="94"/>
    </location>
    <ligand>
        <name>DNA</name>
        <dbReference type="ChEBI" id="CHEBI:16991"/>
    </ligand>
</feature>
<dbReference type="CDD" id="cd08966">
    <property type="entry name" value="EcFpg-like_N"/>
    <property type="match status" value="1"/>
</dbReference>
<dbReference type="InterPro" id="IPR015886">
    <property type="entry name" value="H2TH_FPG"/>
</dbReference>
<evidence type="ECO:0000256" key="11">
    <source>
        <dbReference type="ARBA" id="ARBA00023239"/>
    </source>
</evidence>
<evidence type="ECO:0000256" key="2">
    <source>
        <dbReference type="ARBA" id="ARBA00009409"/>
    </source>
</evidence>
<dbReference type="NCBIfam" id="NF002211">
    <property type="entry name" value="PRK01103.1"/>
    <property type="match status" value="1"/>
</dbReference>
<dbReference type="SMART" id="SM00898">
    <property type="entry name" value="Fapy_DNA_glyco"/>
    <property type="match status" value="1"/>
</dbReference>
<dbReference type="EMBL" id="JAKUDN010000001">
    <property type="protein sequence ID" value="MCP8351694.1"/>
    <property type="molecule type" value="Genomic_DNA"/>
</dbReference>
<name>A0ABT1L3F7_9GAMM</name>
<evidence type="ECO:0000256" key="5">
    <source>
        <dbReference type="ARBA" id="ARBA00022763"/>
    </source>
</evidence>
<evidence type="ECO:0000256" key="4">
    <source>
        <dbReference type="ARBA" id="ARBA00022723"/>
    </source>
</evidence>
<feature type="active site" description="Proton donor; for delta-elimination activity" evidence="15">
    <location>
        <position position="261"/>
    </location>
</feature>